<dbReference type="Gene3D" id="3.30.710.10">
    <property type="entry name" value="Potassium Channel Kv1.1, Chain A"/>
    <property type="match status" value="1"/>
</dbReference>
<evidence type="ECO:0000313" key="3">
    <source>
        <dbReference type="EMBL" id="KAF4472971.1"/>
    </source>
</evidence>
<evidence type="ECO:0000259" key="2">
    <source>
        <dbReference type="PROSITE" id="PS50097"/>
    </source>
</evidence>
<dbReference type="PANTHER" id="PTHR47843">
    <property type="entry name" value="BTB DOMAIN-CONTAINING PROTEIN-RELATED"/>
    <property type="match status" value="1"/>
</dbReference>
<proteinExistence type="predicted"/>
<dbReference type="InterPro" id="IPR000210">
    <property type="entry name" value="BTB/POZ_dom"/>
</dbReference>
<accession>A0A8H4PJ57</accession>
<feature type="domain" description="BTB" evidence="2">
    <location>
        <begin position="20"/>
        <end position="87"/>
    </location>
</feature>
<protein>
    <submittedName>
        <fullName evidence="3">BTB POZ</fullName>
    </submittedName>
</protein>
<evidence type="ECO:0000256" key="1">
    <source>
        <dbReference type="SAM" id="MobiDB-lite"/>
    </source>
</evidence>
<dbReference type="SUPFAM" id="SSF54695">
    <property type="entry name" value="POZ domain"/>
    <property type="match status" value="1"/>
</dbReference>
<comment type="caution">
    <text evidence="3">The sequence shown here is derived from an EMBL/GenBank/DDBJ whole genome shotgun (WGS) entry which is preliminary data.</text>
</comment>
<dbReference type="OrthoDB" id="9997739at2759"/>
<dbReference type="EMBL" id="JAADYS010000016">
    <property type="protein sequence ID" value="KAF4472971.1"/>
    <property type="molecule type" value="Genomic_DNA"/>
</dbReference>
<dbReference type="PROSITE" id="PS50097">
    <property type="entry name" value="BTB"/>
    <property type="match status" value="1"/>
</dbReference>
<feature type="compositionally biased region" description="Polar residues" evidence="1">
    <location>
        <begin position="97"/>
        <end position="106"/>
    </location>
</feature>
<gene>
    <name evidence="3" type="ORF">FALBO_139</name>
</gene>
<name>A0A8H4PJ57_9HYPO</name>
<sequence length="333" mass="38211">MAALALEASEFVDCTESEPVEFLIGVSGRSFKVPKGFIARLSPALDTMVNGPFKEGIQKRVSWPDVSVETFQRFVQFAYGGAYSDEDIGIKHIHGRISTQDQSPTEQEPWHPSPRASTHQNKRRRLFNKEENSNIIDEQREKSVDLLPCSLMDFCKRWVKIQDDDPWSFAAPRPITYRSTRYIQYEIKYEVTMRFCRFFSEDEGSSVDEMQARNRHQAKEPSHSALSNNAEVYILADKYGVLELCDMSLHRIHSHLQEYVVCEESMADLVHLVRLLYGGTTRGNRARRLISMYFGCFVELVIDTSELDAAVDDVADFGFDILKACTTRLKPER</sequence>
<feature type="region of interest" description="Disordered" evidence="1">
    <location>
        <begin position="97"/>
        <end position="134"/>
    </location>
</feature>
<dbReference type="Proteomes" id="UP000554235">
    <property type="component" value="Unassembled WGS sequence"/>
</dbReference>
<reference evidence="3 4" key="1">
    <citation type="submission" date="2020-01" db="EMBL/GenBank/DDBJ databases">
        <title>Identification and distribution of gene clusters putatively required for synthesis of sphingolipid metabolism inhibitors in phylogenetically diverse species of the filamentous fungus Fusarium.</title>
        <authorList>
            <person name="Kim H.-S."/>
            <person name="Busman M."/>
            <person name="Brown D.W."/>
            <person name="Divon H."/>
            <person name="Uhlig S."/>
            <person name="Proctor R.H."/>
        </authorList>
    </citation>
    <scope>NUCLEOTIDE SEQUENCE [LARGE SCALE GENOMIC DNA]</scope>
    <source>
        <strain evidence="3 4">NRRL 20459</strain>
    </source>
</reference>
<dbReference type="PANTHER" id="PTHR47843:SF5">
    <property type="entry name" value="BTB_POZ DOMAIN PROTEIN"/>
    <property type="match status" value="1"/>
</dbReference>
<dbReference type="Pfam" id="PF00651">
    <property type="entry name" value="BTB"/>
    <property type="match status" value="1"/>
</dbReference>
<keyword evidence="4" id="KW-1185">Reference proteome</keyword>
<dbReference type="InterPro" id="IPR011333">
    <property type="entry name" value="SKP1/BTB/POZ_sf"/>
</dbReference>
<dbReference type="AlphaFoldDB" id="A0A8H4PJ57"/>
<evidence type="ECO:0000313" key="4">
    <source>
        <dbReference type="Proteomes" id="UP000554235"/>
    </source>
</evidence>
<organism evidence="3 4">
    <name type="scientific">Fusarium albosuccineum</name>
    <dbReference type="NCBI Taxonomy" id="1237068"/>
    <lineage>
        <taxon>Eukaryota</taxon>
        <taxon>Fungi</taxon>
        <taxon>Dikarya</taxon>
        <taxon>Ascomycota</taxon>
        <taxon>Pezizomycotina</taxon>
        <taxon>Sordariomycetes</taxon>
        <taxon>Hypocreomycetidae</taxon>
        <taxon>Hypocreales</taxon>
        <taxon>Nectriaceae</taxon>
        <taxon>Fusarium</taxon>
        <taxon>Fusarium decemcellulare species complex</taxon>
    </lineage>
</organism>